<dbReference type="Proteomes" id="UP001139955">
    <property type="component" value="Unassembled WGS sequence"/>
</dbReference>
<dbReference type="RefSeq" id="WP_301621562.1">
    <property type="nucleotide sequence ID" value="NZ_JAOSKY010000003.1"/>
</dbReference>
<accession>A0A9X2XEQ8</accession>
<reference evidence="1" key="2">
    <citation type="journal article" date="2023" name="mSystems">
        <title>Charting the Lipopeptidome of Nonpathogenic Pseudomonas.</title>
        <authorList>
            <person name="Cesa-Luna C."/>
            <person name="Geudens N."/>
            <person name="Girard L."/>
            <person name="De Roo V."/>
            <person name="Maklad H.R."/>
            <person name="Martins J.C."/>
            <person name="Hofte M."/>
            <person name="De Mot R."/>
        </authorList>
    </citation>
    <scope>NUCLEOTIDE SEQUENCE</scope>
    <source>
        <strain evidence="1">B1M3-32</strain>
    </source>
</reference>
<protein>
    <submittedName>
        <fullName evidence="1">Uncharacterized protein</fullName>
    </submittedName>
</protein>
<evidence type="ECO:0000313" key="1">
    <source>
        <dbReference type="EMBL" id="MCU7247794.1"/>
    </source>
</evidence>
<name>A0A9X2XEQ8_9PSED</name>
<reference evidence="1" key="1">
    <citation type="submission" date="2022-09" db="EMBL/GenBank/DDBJ databases">
        <authorList>
            <person name="Cesa-Luna C."/>
            <person name="Girard L."/>
            <person name="Lood C."/>
            <person name="Hofte M."/>
            <person name="De Mot R."/>
        </authorList>
    </citation>
    <scope>NUCLEOTIDE SEQUENCE</scope>
    <source>
        <strain evidence="1">B1M3-32</strain>
    </source>
</reference>
<keyword evidence="2" id="KW-1185">Reference proteome</keyword>
<dbReference type="EMBL" id="JAOSKY010000003">
    <property type="protein sequence ID" value="MCU7247794.1"/>
    <property type="molecule type" value="Genomic_DNA"/>
</dbReference>
<dbReference type="AlphaFoldDB" id="A0A9X2XEQ8"/>
<gene>
    <name evidence="1" type="ORF">OC940_08260</name>
</gene>
<comment type="caution">
    <text evidence="1">The sequence shown here is derived from an EMBL/GenBank/DDBJ whole genome shotgun (WGS) entry which is preliminary data.</text>
</comment>
<organism evidence="1 2">
    <name type="scientific">Pseudomonas koreensis</name>
    <dbReference type="NCBI Taxonomy" id="198620"/>
    <lineage>
        <taxon>Bacteria</taxon>
        <taxon>Pseudomonadati</taxon>
        <taxon>Pseudomonadota</taxon>
        <taxon>Gammaproteobacteria</taxon>
        <taxon>Pseudomonadales</taxon>
        <taxon>Pseudomonadaceae</taxon>
        <taxon>Pseudomonas</taxon>
    </lineage>
</organism>
<evidence type="ECO:0000313" key="2">
    <source>
        <dbReference type="Proteomes" id="UP001139955"/>
    </source>
</evidence>
<proteinExistence type="predicted"/>
<sequence>MDFIPPTLPQFPHHSTETVVVKLSALSDDLRLQVPDAQDTPANWEVYPILGPDPEQPEWQGVWEPTGVWNEALDDMLSLTGVELSVPRSALENYLNGSVELRYKFADESSLELSSEPLRLTIEA</sequence>